<dbReference type="OMA" id="KYELHEM"/>
<gene>
    <name evidence="1" type="ORF">MARPO_0153s0007</name>
</gene>
<dbReference type="InterPro" id="IPR055298">
    <property type="entry name" value="AtLOH3-like"/>
</dbReference>
<evidence type="ECO:0000313" key="2">
    <source>
        <dbReference type="Proteomes" id="UP000244005"/>
    </source>
</evidence>
<organism evidence="1 2">
    <name type="scientific">Marchantia polymorpha</name>
    <name type="common">Common liverwort</name>
    <name type="synonym">Marchantia aquatica</name>
    <dbReference type="NCBI Taxonomy" id="3197"/>
    <lineage>
        <taxon>Eukaryota</taxon>
        <taxon>Viridiplantae</taxon>
        <taxon>Streptophyta</taxon>
        <taxon>Embryophyta</taxon>
        <taxon>Marchantiophyta</taxon>
        <taxon>Marchantiopsida</taxon>
        <taxon>Marchantiidae</taxon>
        <taxon>Marchantiales</taxon>
        <taxon>Marchantiaceae</taxon>
        <taxon>Marchantia</taxon>
    </lineage>
</organism>
<name>A0A2R6W4P5_MARPO</name>
<evidence type="ECO:0000313" key="1">
    <source>
        <dbReference type="EMBL" id="PTQ28836.1"/>
    </source>
</evidence>
<proteinExistence type="predicted"/>
<dbReference type="PANTHER" id="PTHR11697:SF230">
    <property type="entry name" value="ZINC FINGER, MYM DOMAIN CONTAINING 1"/>
    <property type="match status" value="1"/>
</dbReference>
<dbReference type="Proteomes" id="UP000244005">
    <property type="component" value="Unassembled WGS sequence"/>
</dbReference>
<protein>
    <recommendedName>
        <fullName evidence="3">HAT C-terminal dimerisation domain-containing protein</fullName>
    </recommendedName>
</protein>
<accession>A0A2R6W4P5</accession>
<dbReference type="OrthoDB" id="118159at2759"/>
<dbReference type="PANTHER" id="PTHR11697">
    <property type="entry name" value="GENERAL TRANSCRIPTION FACTOR 2-RELATED ZINC FINGER PROTEIN"/>
    <property type="match status" value="1"/>
</dbReference>
<dbReference type="AlphaFoldDB" id="A0A2R6W4P5"/>
<evidence type="ECO:0008006" key="3">
    <source>
        <dbReference type="Google" id="ProtNLM"/>
    </source>
</evidence>
<dbReference type="EMBL" id="KZ772823">
    <property type="protein sequence ID" value="PTQ28836.1"/>
    <property type="molecule type" value="Genomic_DNA"/>
</dbReference>
<keyword evidence="2" id="KW-1185">Reference proteome</keyword>
<sequence length="212" mass="24816">MNVVLSKSAVLLEALQRKYQDILHAMYLVVISKYELHEMKLEKGWKTIYEAVKSFCLAKNISAHHMESSYVLMGRPCCNAHNFFQHRRFTLNELHDRFPECLSALLTWIAYLCPNHLRIYRNVPKLVELGRMYLHDFELYDLVILILSLLVSTTSIEHSFSALKIVKMRLRNKMGDGYLDDTITLIVERDLAQRITTDYIIEKFQALSTKCL</sequence>
<reference evidence="2" key="1">
    <citation type="journal article" date="2017" name="Cell">
        <title>Insights into land plant evolution garnered from the Marchantia polymorpha genome.</title>
        <authorList>
            <person name="Bowman J.L."/>
            <person name="Kohchi T."/>
            <person name="Yamato K.T."/>
            <person name="Jenkins J."/>
            <person name="Shu S."/>
            <person name="Ishizaki K."/>
            <person name="Yamaoka S."/>
            <person name="Nishihama R."/>
            <person name="Nakamura Y."/>
            <person name="Berger F."/>
            <person name="Adam C."/>
            <person name="Aki S.S."/>
            <person name="Althoff F."/>
            <person name="Araki T."/>
            <person name="Arteaga-Vazquez M.A."/>
            <person name="Balasubrmanian S."/>
            <person name="Barry K."/>
            <person name="Bauer D."/>
            <person name="Boehm C.R."/>
            <person name="Briginshaw L."/>
            <person name="Caballero-Perez J."/>
            <person name="Catarino B."/>
            <person name="Chen F."/>
            <person name="Chiyoda S."/>
            <person name="Chovatia M."/>
            <person name="Davies K.M."/>
            <person name="Delmans M."/>
            <person name="Demura T."/>
            <person name="Dierschke T."/>
            <person name="Dolan L."/>
            <person name="Dorantes-Acosta A.E."/>
            <person name="Eklund D.M."/>
            <person name="Florent S.N."/>
            <person name="Flores-Sandoval E."/>
            <person name="Fujiyama A."/>
            <person name="Fukuzawa H."/>
            <person name="Galik B."/>
            <person name="Grimanelli D."/>
            <person name="Grimwood J."/>
            <person name="Grossniklaus U."/>
            <person name="Hamada T."/>
            <person name="Haseloff J."/>
            <person name="Hetherington A.J."/>
            <person name="Higo A."/>
            <person name="Hirakawa Y."/>
            <person name="Hundley H.N."/>
            <person name="Ikeda Y."/>
            <person name="Inoue K."/>
            <person name="Inoue S.I."/>
            <person name="Ishida S."/>
            <person name="Jia Q."/>
            <person name="Kakita M."/>
            <person name="Kanazawa T."/>
            <person name="Kawai Y."/>
            <person name="Kawashima T."/>
            <person name="Kennedy M."/>
            <person name="Kinose K."/>
            <person name="Kinoshita T."/>
            <person name="Kohara Y."/>
            <person name="Koide E."/>
            <person name="Komatsu K."/>
            <person name="Kopischke S."/>
            <person name="Kubo M."/>
            <person name="Kyozuka J."/>
            <person name="Lagercrantz U."/>
            <person name="Lin S.S."/>
            <person name="Lindquist E."/>
            <person name="Lipzen A.M."/>
            <person name="Lu C.W."/>
            <person name="De Luna E."/>
            <person name="Martienssen R.A."/>
            <person name="Minamino N."/>
            <person name="Mizutani M."/>
            <person name="Mizutani M."/>
            <person name="Mochizuki N."/>
            <person name="Monte I."/>
            <person name="Mosher R."/>
            <person name="Nagasaki H."/>
            <person name="Nakagami H."/>
            <person name="Naramoto S."/>
            <person name="Nishitani K."/>
            <person name="Ohtani M."/>
            <person name="Okamoto T."/>
            <person name="Okumura M."/>
            <person name="Phillips J."/>
            <person name="Pollak B."/>
            <person name="Reinders A."/>
            <person name="Rovekamp M."/>
            <person name="Sano R."/>
            <person name="Sawa S."/>
            <person name="Schmid M.W."/>
            <person name="Shirakawa M."/>
            <person name="Solano R."/>
            <person name="Spunde A."/>
            <person name="Suetsugu N."/>
            <person name="Sugano S."/>
            <person name="Sugiyama A."/>
            <person name="Sun R."/>
            <person name="Suzuki Y."/>
            <person name="Takenaka M."/>
            <person name="Takezawa D."/>
            <person name="Tomogane H."/>
            <person name="Tsuzuki M."/>
            <person name="Ueda T."/>
            <person name="Umeda M."/>
            <person name="Ward J.M."/>
            <person name="Watanabe Y."/>
            <person name="Yazaki K."/>
            <person name="Yokoyama R."/>
            <person name="Yoshitake Y."/>
            <person name="Yotsui I."/>
            <person name="Zachgo S."/>
            <person name="Schmutz J."/>
        </authorList>
    </citation>
    <scope>NUCLEOTIDE SEQUENCE [LARGE SCALE GENOMIC DNA]</scope>
    <source>
        <strain evidence="2">Tak-1</strain>
    </source>
</reference>